<dbReference type="Pfam" id="PF00370">
    <property type="entry name" value="FGGY_N"/>
    <property type="match status" value="1"/>
</dbReference>
<dbReference type="InterPro" id="IPR043129">
    <property type="entry name" value="ATPase_NBD"/>
</dbReference>
<dbReference type="GO" id="GO:0016773">
    <property type="term" value="F:phosphotransferase activity, alcohol group as acceptor"/>
    <property type="evidence" value="ECO:0007669"/>
    <property type="project" value="InterPro"/>
</dbReference>
<dbReference type="Gene3D" id="3.30.420.40">
    <property type="match status" value="2"/>
</dbReference>
<evidence type="ECO:0000256" key="2">
    <source>
        <dbReference type="ARBA" id="ARBA00022679"/>
    </source>
</evidence>
<reference evidence="7 8" key="1">
    <citation type="submission" date="2020-02" db="EMBL/GenBank/DDBJ databases">
        <title>Genome sequence of Roseobacter ponti.</title>
        <authorList>
            <person name="Hollensteiner J."/>
            <person name="Schneider D."/>
            <person name="Poehlein A."/>
            <person name="Daniel R."/>
        </authorList>
    </citation>
    <scope>NUCLEOTIDE SEQUENCE [LARGE SCALE GENOMIC DNA]</scope>
    <source>
        <strain evidence="7 8">DSM 106830</strain>
    </source>
</reference>
<evidence type="ECO:0000259" key="5">
    <source>
        <dbReference type="Pfam" id="PF00370"/>
    </source>
</evidence>
<dbReference type="PROSITE" id="PS00445">
    <property type="entry name" value="FGGY_KINASES_2"/>
    <property type="match status" value="1"/>
</dbReference>
<protein>
    <submittedName>
        <fullName evidence="7">FGGY-family carbohydrate kinase</fullName>
    </submittedName>
</protein>
<dbReference type="PANTHER" id="PTHR43095">
    <property type="entry name" value="SUGAR KINASE"/>
    <property type="match status" value="1"/>
</dbReference>
<name>A0A858SN59_9RHOB</name>
<evidence type="ECO:0000313" key="8">
    <source>
        <dbReference type="Proteomes" id="UP000503308"/>
    </source>
</evidence>
<evidence type="ECO:0000313" key="7">
    <source>
        <dbReference type="EMBL" id="QJF50115.1"/>
    </source>
</evidence>
<dbReference type="InterPro" id="IPR018483">
    <property type="entry name" value="Carb_kinase_FGGY_CS"/>
</dbReference>
<comment type="similarity">
    <text evidence="1 4">Belongs to the FGGY kinase family.</text>
</comment>
<feature type="domain" description="Carbohydrate kinase FGGY N-terminal" evidence="5">
    <location>
        <begin position="3"/>
        <end position="248"/>
    </location>
</feature>
<dbReference type="RefSeq" id="WP_169639339.1">
    <property type="nucleotide sequence ID" value="NZ_CP048788.1"/>
</dbReference>
<dbReference type="Pfam" id="PF02782">
    <property type="entry name" value="FGGY_C"/>
    <property type="match status" value="1"/>
</dbReference>
<dbReference type="GO" id="GO:0005975">
    <property type="term" value="P:carbohydrate metabolic process"/>
    <property type="evidence" value="ECO:0007669"/>
    <property type="project" value="InterPro"/>
</dbReference>
<dbReference type="InterPro" id="IPR018484">
    <property type="entry name" value="FGGY_N"/>
</dbReference>
<dbReference type="Proteomes" id="UP000503308">
    <property type="component" value="Chromosome"/>
</dbReference>
<dbReference type="PANTHER" id="PTHR43095:SF5">
    <property type="entry name" value="XYLULOSE KINASE"/>
    <property type="match status" value="1"/>
</dbReference>
<organism evidence="7 8">
    <name type="scientific">Roseobacter ponti</name>
    <dbReference type="NCBI Taxonomy" id="1891787"/>
    <lineage>
        <taxon>Bacteria</taxon>
        <taxon>Pseudomonadati</taxon>
        <taxon>Pseudomonadota</taxon>
        <taxon>Alphaproteobacteria</taxon>
        <taxon>Rhodobacterales</taxon>
        <taxon>Roseobacteraceae</taxon>
        <taxon>Roseobacter</taxon>
    </lineage>
</organism>
<dbReference type="SUPFAM" id="SSF53067">
    <property type="entry name" value="Actin-like ATPase domain"/>
    <property type="match status" value="2"/>
</dbReference>
<dbReference type="KEGG" id="rpon:G3256_02490"/>
<dbReference type="AlphaFoldDB" id="A0A858SN59"/>
<feature type="domain" description="Carbohydrate kinase FGGY C-terminal" evidence="6">
    <location>
        <begin position="292"/>
        <end position="447"/>
    </location>
</feature>
<dbReference type="GO" id="GO:0016301">
    <property type="term" value="F:kinase activity"/>
    <property type="evidence" value="ECO:0007669"/>
    <property type="project" value="UniProtKB-KW"/>
</dbReference>
<dbReference type="CDD" id="cd07804">
    <property type="entry name" value="ASKHA_NBD_FGGY_RrXK-like"/>
    <property type="match status" value="1"/>
</dbReference>
<dbReference type="InterPro" id="IPR018485">
    <property type="entry name" value="FGGY_C"/>
</dbReference>
<dbReference type="InterPro" id="IPR000577">
    <property type="entry name" value="Carb_kinase_FGGY"/>
</dbReference>
<evidence type="ECO:0000256" key="4">
    <source>
        <dbReference type="RuleBase" id="RU003733"/>
    </source>
</evidence>
<evidence type="ECO:0000259" key="6">
    <source>
        <dbReference type="Pfam" id="PF02782"/>
    </source>
</evidence>
<dbReference type="PIRSF" id="PIRSF000538">
    <property type="entry name" value="GlpK"/>
    <property type="match status" value="1"/>
</dbReference>
<keyword evidence="2 4" id="KW-0808">Transferase</keyword>
<sequence>MDYTLGIDIGTYETKGVLVDMTGTVVAQAARGHKMLVPRPGWAEHRPEEDWWGDFVFVCRKLLKESGVAPGAIRAVACSAIGPCMLPVNAAGKPLMNGVLYGVDGRAAAEVQELTDRIGKKQIIARCGNALTSQSVGPKILWLKRNHPELYEETAHILTSTSFLVQRLTGEVVIDHYTAANFSPLYDVHSQKWVDDLADDILPLDNLPRLLWSDEIAGEITVAAAEETGLAAGTPVTAGTIDAAAEALSVGVDQPGDMMMMYGSTIFIILRAQSLTADPRIWYAPWLFKGEHASMAGLATSGTLTHWFRDQVARDLDPGDAFPVLAAEAAASPPGANGLLMLPYFSGERTPIHDMNAKGAIFGLNLTHTRGDMYRALIEGIAHGTRHVTDTFADLGQSPTRLLAVGGGTQNALWLQATSDITGIDQIVCEKTTGASFGDAFIAALAMGLVKRRDITKWNPVSRTVTAHPDPVYEKAHGLFRRLYTQTKDIAAELGT</sequence>
<keyword evidence="8" id="KW-1185">Reference proteome</keyword>
<gene>
    <name evidence="7" type="ORF">G3256_02490</name>
</gene>
<dbReference type="EMBL" id="CP048788">
    <property type="protein sequence ID" value="QJF50115.1"/>
    <property type="molecule type" value="Genomic_DNA"/>
</dbReference>
<proteinExistence type="inferred from homology"/>
<dbReference type="InterPro" id="IPR050406">
    <property type="entry name" value="FGGY_Carb_Kinase"/>
</dbReference>
<keyword evidence="3 4" id="KW-0418">Kinase</keyword>
<evidence type="ECO:0000256" key="3">
    <source>
        <dbReference type="ARBA" id="ARBA00022777"/>
    </source>
</evidence>
<evidence type="ECO:0000256" key="1">
    <source>
        <dbReference type="ARBA" id="ARBA00009156"/>
    </source>
</evidence>
<accession>A0A858SN59</accession>